<proteinExistence type="predicted"/>
<dbReference type="Proteomes" id="UP000070544">
    <property type="component" value="Unassembled WGS sequence"/>
</dbReference>
<evidence type="ECO:0000256" key="1">
    <source>
        <dbReference type="SAM" id="MobiDB-lite"/>
    </source>
</evidence>
<feature type="compositionally biased region" description="Basic and acidic residues" evidence="1">
    <location>
        <begin position="1"/>
        <end position="12"/>
    </location>
</feature>
<keyword evidence="3" id="KW-1185">Reference proteome</keyword>
<evidence type="ECO:0000313" key="2">
    <source>
        <dbReference type="EMBL" id="KXS15162.1"/>
    </source>
</evidence>
<accession>A0A139AEC2</accession>
<dbReference type="AlphaFoldDB" id="A0A139AEC2"/>
<protein>
    <submittedName>
        <fullName evidence="2">Uncharacterized protein</fullName>
    </submittedName>
</protein>
<name>A0A139AEC2_GONPJ</name>
<gene>
    <name evidence="2" type="ORF">M427DRAFT_331360</name>
</gene>
<feature type="region of interest" description="Disordered" evidence="1">
    <location>
        <begin position="1"/>
        <end position="23"/>
    </location>
</feature>
<feature type="compositionally biased region" description="Gly residues" evidence="1">
    <location>
        <begin position="44"/>
        <end position="57"/>
    </location>
</feature>
<dbReference type="EMBL" id="KQ965764">
    <property type="protein sequence ID" value="KXS15162.1"/>
    <property type="molecule type" value="Genomic_DNA"/>
</dbReference>
<evidence type="ECO:0000313" key="3">
    <source>
        <dbReference type="Proteomes" id="UP000070544"/>
    </source>
</evidence>
<organism evidence="2 3">
    <name type="scientific">Gonapodya prolifera (strain JEL478)</name>
    <name type="common">Monoblepharis prolifera</name>
    <dbReference type="NCBI Taxonomy" id="1344416"/>
    <lineage>
        <taxon>Eukaryota</taxon>
        <taxon>Fungi</taxon>
        <taxon>Fungi incertae sedis</taxon>
        <taxon>Chytridiomycota</taxon>
        <taxon>Chytridiomycota incertae sedis</taxon>
        <taxon>Monoblepharidomycetes</taxon>
        <taxon>Monoblepharidales</taxon>
        <taxon>Gonapodyaceae</taxon>
        <taxon>Gonapodya</taxon>
    </lineage>
</organism>
<reference evidence="2 3" key="1">
    <citation type="journal article" date="2015" name="Genome Biol. Evol.">
        <title>Phylogenomic analyses indicate that early fungi evolved digesting cell walls of algal ancestors of land plants.</title>
        <authorList>
            <person name="Chang Y."/>
            <person name="Wang S."/>
            <person name="Sekimoto S."/>
            <person name="Aerts A.L."/>
            <person name="Choi C."/>
            <person name="Clum A."/>
            <person name="LaButti K.M."/>
            <person name="Lindquist E.A."/>
            <person name="Yee Ngan C."/>
            <person name="Ohm R.A."/>
            <person name="Salamov A.A."/>
            <person name="Grigoriev I.V."/>
            <person name="Spatafora J.W."/>
            <person name="Berbee M.L."/>
        </authorList>
    </citation>
    <scope>NUCLEOTIDE SEQUENCE [LARGE SCALE GENOMIC DNA]</scope>
    <source>
        <strain evidence="2 3">JEL478</strain>
    </source>
</reference>
<sequence>MGSDRNDGRGAVECDGNEGALPGVGMPENAVGIFMPGGGAGIGPPGNGNIGIPGGGRPPDVAIPEKEGGKDGTGVGGVAPTALSSGGLAVIVMQSVSGIGTDVLHLPCRSLD</sequence>
<feature type="region of interest" description="Disordered" evidence="1">
    <location>
        <begin position="44"/>
        <end position="78"/>
    </location>
</feature>